<dbReference type="EMBL" id="NKXO01000026">
    <property type="protein sequence ID" value="PKQ68276.1"/>
    <property type="molecule type" value="Genomic_DNA"/>
</dbReference>
<proteinExistence type="inferred from homology"/>
<accession>A0A2N3ID93</accession>
<dbReference type="Pfam" id="PF04029">
    <property type="entry name" value="2-ph_phosp"/>
    <property type="match status" value="1"/>
</dbReference>
<reference evidence="9 10" key="1">
    <citation type="submission" date="2017-06" db="EMBL/GenBank/DDBJ databases">
        <title>Raineya orbicola gen. nov., sp. nov. a slightly thermophilic bacterium of the phylum Bacteroidetes and the description of Raineyaceae fam. nov.</title>
        <authorList>
            <person name="Albuquerque L."/>
            <person name="Polonia A.R.M."/>
            <person name="Barroso C."/>
            <person name="Froufe H.J.C."/>
            <person name="Lage O."/>
            <person name="Lobo-Da-Cunha A."/>
            <person name="Egas C."/>
            <person name="Da Costa M.S."/>
        </authorList>
    </citation>
    <scope>NUCLEOTIDE SEQUENCE [LARGE SCALE GENOMIC DNA]</scope>
    <source>
        <strain evidence="9 10">SPSPC-11</strain>
    </source>
</reference>
<dbReference type="Proteomes" id="UP000233387">
    <property type="component" value="Unassembled WGS sequence"/>
</dbReference>
<dbReference type="Gene3D" id="3.90.1560.10">
    <property type="entry name" value="ComB-like"/>
    <property type="match status" value="1"/>
</dbReference>
<comment type="similarity">
    <text evidence="2 8">Belongs to the ComB family.</text>
</comment>
<dbReference type="FunFam" id="3.90.1560.10:FF:000001">
    <property type="entry name" value="Probable 2-phosphosulfolactate phosphatase"/>
    <property type="match status" value="1"/>
</dbReference>
<evidence type="ECO:0000256" key="2">
    <source>
        <dbReference type="ARBA" id="ARBA00009997"/>
    </source>
</evidence>
<evidence type="ECO:0000256" key="5">
    <source>
        <dbReference type="ARBA" id="ARBA00022801"/>
    </source>
</evidence>
<keyword evidence="6 8" id="KW-0460">Magnesium</keyword>
<dbReference type="EC" id="3.1.3.71" evidence="3 8"/>
<evidence type="ECO:0000256" key="3">
    <source>
        <dbReference type="ARBA" id="ARBA00012953"/>
    </source>
</evidence>
<name>A0A2N3ID93_9BACT</name>
<dbReference type="GO" id="GO:0050545">
    <property type="term" value="F:sulfopyruvate decarboxylase activity"/>
    <property type="evidence" value="ECO:0007669"/>
    <property type="project" value="TreeGrafter"/>
</dbReference>
<gene>
    <name evidence="8" type="primary">comB</name>
    <name evidence="9" type="ORF">Rain11_1744</name>
</gene>
<protein>
    <recommendedName>
        <fullName evidence="4 8">Probable 2-phosphosulfolactate phosphatase</fullName>
        <ecNumber evidence="3 8">3.1.3.71</ecNumber>
    </recommendedName>
</protein>
<evidence type="ECO:0000256" key="7">
    <source>
        <dbReference type="ARBA" id="ARBA00033711"/>
    </source>
</evidence>
<evidence type="ECO:0000256" key="8">
    <source>
        <dbReference type="HAMAP-Rule" id="MF_00490"/>
    </source>
</evidence>
<dbReference type="GO" id="GO:0050532">
    <property type="term" value="F:2-phosphosulfolactate phosphatase activity"/>
    <property type="evidence" value="ECO:0007669"/>
    <property type="project" value="UniProtKB-UniRule"/>
</dbReference>
<organism evidence="9 10">
    <name type="scientific">Raineya orbicola</name>
    <dbReference type="NCBI Taxonomy" id="2016530"/>
    <lineage>
        <taxon>Bacteria</taxon>
        <taxon>Pseudomonadati</taxon>
        <taxon>Bacteroidota</taxon>
        <taxon>Cytophagia</taxon>
        <taxon>Cytophagales</taxon>
        <taxon>Raineyaceae</taxon>
        <taxon>Raineya</taxon>
    </lineage>
</organism>
<comment type="cofactor">
    <cofactor evidence="1 8">
        <name>Mg(2+)</name>
        <dbReference type="ChEBI" id="CHEBI:18420"/>
    </cofactor>
</comment>
<dbReference type="GO" id="GO:0000287">
    <property type="term" value="F:magnesium ion binding"/>
    <property type="evidence" value="ECO:0007669"/>
    <property type="project" value="UniProtKB-UniRule"/>
</dbReference>
<dbReference type="InterPro" id="IPR036702">
    <property type="entry name" value="ComB-like_sf"/>
</dbReference>
<evidence type="ECO:0000256" key="1">
    <source>
        <dbReference type="ARBA" id="ARBA00001946"/>
    </source>
</evidence>
<dbReference type="InterPro" id="IPR005238">
    <property type="entry name" value="ComB-like"/>
</dbReference>
<sequence length="240" mass="26050">MPTIEVCFSPNLLSLHNLNDKIVVVVDILRATSCMVTALACGVESILPLQDVETCKSMQLQGYLVAAERDGKKVEGFDLGNSPFSYMDSHLQGKKIAFTTTNGTQVIKLSESAKQIVVGAFLNLSAIANYLKKQQGDVLIACAGWKGQVNVEDTLFAGALVQELSQEFSTANDSALLAQSLYLTHQGNLLAFVSLCSHVQRLKNLGIQKDIEFCLQKNVYEIVPILQNGSLVKLTSQVAI</sequence>
<keyword evidence="10" id="KW-1185">Reference proteome</keyword>
<dbReference type="RefSeq" id="WP_101359015.1">
    <property type="nucleotide sequence ID" value="NZ_NKXO01000026.1"/>
</dbReference>
<evidence type="ECO:0000256" key="6">
    <source>
        <dbReference type="ARBA" id="ARBA00022842"/>
    </source>
</evidence>
<dbReference type="PANTHER" id="PTHR37311">
    <property type="entry name" value="2-PHOSPHOSULFOLACTATE PHOSPHATASE-RELATED"/>
    <property type="match status" value="1"/>
</dbReference>
<dbReference type="PANTHER" id="PTHR37311:SF1">
    <property type="entry name" value="2-PHOSPHOSULFOLACTATE PHOSPHATASE-RELATED"/>
    <property type="match status" value="1"/>
</dbReference>
<keyword evidence="5 8" id="KW-0378">Hydrolase</keyword>
<dbReference type="OrthoDB" id="4913at2"/>
<dbReference type="AlphaFoldDB" id="A0A2N3ID93"/>
<comment type="catalytic activity">
    <reaction evidence="7 8">
        <text>(2R)-O-phospho-3-sulfolactate + H2O = (2R)-3-sulfolactate + phosphate</text>
        <dbReference type="Rhea" id="RHEA:23416"/>
        <dbReference type="ChEBI" id="CHEBI:15377"/>
        <dbReference type="ChEBI" id="CHEBI:15597"/>
        <dbReference type="ChEBI" id="CHEBI:43474"/>
        <dbReference type="ChEBI" id="CHEBI:58738"/>
        <dbReference type="EC" id="3.1.3.71"/>
    </reaction>
</comment>
<evidence type="ECO:0000313" key="10">
    <source>
        <dbReference type="Proteomes" id="UP000233387"/>
    </source>
</evidence>
<comment type="caution">
    <text evidence="9">The sequence shown here is derived from an EMBL/GenBank/DDBJ whole genome shotgun (WGS) entry which is preliminary data.</text>
</comment>
<dbReference type="HAMAP" id="MF_00490">
    <property type="entry name" value="ComB"/>
    <property type="match status" value="1"/>
</dbReference>
<evidence type="ECO:0000256" key="4">
    <source>
        <dbReference type="ARBA" id="ARBA00021948"/>
    </source>
</evidence>
<evidence type="ECO:0000313" key="9">
    <source>
        <dbReference type="EMBL" id="PKQ68276.1"/>
    </source>
</evidence>
<dbReference type="SUPFAM" id="SSF142823">
    <property type="entry name" value="ComB-like"/>
    <property type="match status" value="1"/>
</dbReference>